<keyword evidence="1" id="KW-0175">Coiled coil</keyword>
<reference evidence="2" key="1">
    <citation type="journal article" date="2019" name="Sci. Rep.">
        <title>Draft genome of Tanacetum cinerariifolium, the natural source of mosquito coil.</title>
        <authorList>
            <person name="Yamashiro T."/>
            <person name="Shiraishi A."/>
            <person name="Satake H."/>
            <person name="Nakayama K."/>
        </authorList>
    </citation>
    <scope>NUCLEOTIDE SEQUENCE</scope>
</reference>
<sequence>MDLELLDLHDCCYARKAVVDNAINKRSREFLQVINKLRGECDVMKSRERARDEEYEGMRVKCEAAMTDFEKNPDVVALWEKIYALFTEAKEHKLSLDRMMLKSQKWAGYQQSLLTLESKVTALETKKARLKAVEVSLRKEVEELKQDRREVVSNVIPYAVMELVHSDDMSSLVGNLVSSAIVYGRCRAFEQVAGMKETFDLSKVKGYRSSYKKDHIQASNDLATATFPWLDEFMADPSAPIEALLSKKPPTLQRPALSRTQVPLVSS</sequence>
<evidence type="ECO:0000313" key="2">
    <source>
        <dbReference type="EMBL" id="GEX44171.1"/>
    </source>
</evidence>
<proteinExistence type="predicted"/>
<accession>A0A699H9H9</accession>
<feature type="coiled-coil region" evidence="1">
    <location>
        <begin position="113"/>
        <end position="154"/>
    </location>
</feature>
<evidence type="ECO:0000256" key="1">
    <source>
        <dbReference type="SAM" id="Coils"/>
    </source>
</evidence>
<dbReference type="AlphaFoldDB" id="A0A699H9H9"/>
<evidence type="ECO:0008006" key="3">
    <source>
        <dbReference type="Google" id="ProtNLM"/>
    </source>
</evidence>
<comment type="caution">
    <text evidence="2">The sequence shown here is derived from an EMBL/GenBank/DDBJ whole genome shotgun (WGS) entry which is preliminary data.</text>
</comment>
<gene>
    <name evidence="2" type="ORF">Tci_316146</name>
</gene>
<name>A0A699H9H9_TANCI</name>
<dbReference type="EMBL" id="BKCJ010108506">
    <property type="protein sequence ID" value="GEX44171.1"/>
    <property type="molecule type" value="Genomic_DNA"/>
</dbReference>
<organism evidence="2">
    <name type="scientific">Tanacetum cinerariifolium</name>
    <name type="common">Dalmatian daisy</name>
    <name type="synonym">Chrysanthemum cinerariifolium</name>
    <dbReference type="NCBI Taxonomy" id="118510"/>
    <lineage>
        <taxon>Eukaryota</taxon>
        <taxon>Viridiplantae</taxon>
        <taxon>Streptophyta</taxon>
        <taxon>Embryophyta</taxon>
        <taxon>Tracheophyta</taxon>
        <taxon>Spermatophyta</taxon>
        <taxon>Magnoliopsida</taxon>
        <taxon>eudicotyledons</taxon>
        <taxon>Gunneridae</taxon>
        <taxon>Pentapetalae</taxon>
        <taxon>asterids</taxon>
        <taxon>campanulids</taxon>
        <taxon>Asterales</taxon>
        <taxon>Asteraceae</taxon>
        <taxon>Asteroideae</taxon>
        <taxon>Anthemideae</taxon>
        <taxon>Anthemidinae</taxon>
        <taxon>Tanacetum</taxon>
    </lineage>
</organism>
<protein>
    <recommendedName>
        <fullName evidence="3">Transposase (Putative), gypsy type</fullName>
    </recommendedName>
</protein>